<reference evidence="2 3" key="1">
    <citation type="submission" date="2015-07" db="EMBL/GenBank/DDBJ databases">
        <title>Emmonsia species relationships and genome sequence.</title>
        <authorList>
            <consortium name="The Broad Institute Genomics Platform"/>
            <person name="Cuomo C.A."/>
            <person name="Munoz J.F."/>
            <person name="Imamovic A."/>
            <person name="Priest M.E."/>
            <person name="Young S."/>
            <person name="Clay O.K."/>
            <person name="McEwen J.G."/>
        </authorList>
    </citation>
    <scope>NUCLEOTIDE SEQUENCE [LARGE SCALE GENOMIC DNA]</scope>
    <source>
        <strain evidence="2 3">UAMH 9510</strain>
    </source>
</reference>
<dbReference type="Proteomes" id="UP000182235">
    <property type="component" value="Unassembled WGS sequence"/>
</dbReference>
<gene>
    <name evidence="2" type="ORF">AJ78_07766</name>
</gene>
<feature type="region of interest" description="Disordered" evidence="1">
    <location>
        <begin position="69"/>
        <end position="110"/>
    </location>
</feature>
<evidence type="ECO:0000313" key="2">
    <source>
        <dbReference type="EMBL" id="OJD11460.1"/>
    </source>
</evidence>
<dbReference type="AlphaFoldDB" id="A0A1J9Q6A5"/>
<evidence type="ECO:0000313" key="3">
    <source>
        <dbReference type="Proteomes" id="UP000182235"/>
    </source>
</evidence>
<dbReference type="VEuPathDB" id="FungiDB:AJ78_07766"/>
<keyword evidence="3" id="KW-1185">Reference proteome</keyword>
<sequence>MVKRSGKGDRQISLVVVRQAEKGGGGKGDGDGKSETRRKIGKTEGAWAKREEERSYIDFWDEFERVDDVTPSGEVEGRQTRRGEGRADAANRHGRRSQARPVRETQRGRGAGCGRVLTLRYFTFIKSVKTSC</sequence>
<accession>A0A1J9Q6A5</accession>
<comment type="caution">
    <text evidence="2">The sequence shown here is derived from an EMBL/GenBank/DDBJ whole genome shotgun (WGS) entry which is preliminary data.</text>
</comment>
<feature type="compositionally biased region" description="Basic and acidic residues" evidence="1">
    <location>
        <begin position="1"/>
        <end position="10"/>
    </location>
</feature>
<feature type="compositionally biased region" description="Basic and acidic residues" evidence="1">
    <location>
        <begin position="28"/>
        <end position="47"/>
    </location>
</feature>
<organism evidence="2 3">
    <name type="scientific">Emergomyces pasteurianus Ep9510</name>
    <dbReference type="NCBI Taxonomy" id="1447872"/>
    <lineage>
        <taxon>Eukaryota</taxon>
        <taxon>Fungi</taxon>
        <taxon>Dikarya</taxon>
        <taxon>Ascomycota</taxon>
        <taxon>Pezizomycotina</taxon>
        <taxon>Eurotiomycetes</taxon>
        <taxon>Eurotiomycetidae</taxon>
        <taxon>Onygenales</taxon>
        <taxon>Ajellomycetaceae</taxon>
        <taxon>Emergomyces</taxon>
    </lineage>
</organism>
<feature type="compositionally biased region" description="Basic and acidic residues" evidence="1">
    <location>
        <begin position="75"/>
        <end position="91"/>
    </location>
</feature>
<feature type="region of interest" description="Disordered" evidence="1">
    <location>
        <begin position="1"/>
        <end position="47"/>
    </location>
</feature>
<dbReference type="OrthoDB" id="10619115at2759"/>
<evidence type="ECO:0000256" key="1">
    <source>
        <dbReference type="SAM" id="MobiDB-lite"/>
    </source>
</evidence>
<dbReference type="EMBL" id="LGRN01000543">
    <property type="protein sequence ID" value="OJD11460.1"/>
    <property type="molecule type" value="Genomic_DNA"/>
</dbReference>
<protein>
    <submittedName>
        <fullName evidence="2">Uncharacterized protein</fullName>
    </submittedName>
</protein>
<name>A0A1J9Q6A5_9EURO</name>
<proteinExistence type="predicted"/>